<dbReference type="InterPro" id="IPR050106">
    <property type="entry name" value="HistidinolP_aminotransfase"/>
</dbReference>
<keyword evidence="4 12" id="KW-0032">Aminotransferase</keyword>
<evidence type="ECO:0000256" key="2">
    <source>
        <dbReference type="ARBA" id="ARBA00007970"/>
    </source>
</evidence>
<keyword evidence="13" id="KW-1185">Reference proteome</keyword>
<dbReference type="EC" id="2.6.1.9" evidence="3"/>
<keyword evidence="7" id="KW-0663">Pyridoxal phosphate</keyword>
<keyword evidence="6" id="KW-0808">Transferase</keyword>
<evidence type="ECO:0000259" key="11">
    <source>
        <dbReference type="Pfam" id="PF00155"/>
    </source>
</evidence>
<dbReference type="Proteomes" id="UP001365405">
    <property type="component" value="Unassembled WGS sequence"/>
</dbReference>
<comment type="catalytic activity">
    <reaction evidence="9">
        <text>L-histidinol phosphate + 2-oxoglutarate = 3-(imidazol-4-yl)-2-oxopropyl phosphate + L-glutamate</text>
        <dbReference type="Rhea" id="RHEA:23744"/>
        <dbReference type="ChEBI" id="CHEBI:16810"/>
        <dbReference type="ChEBI" id="CHEBI:29985"/>
        <dbReference type="ChEBI" id="CHEBI:57766"/>
        <dbReference type="ChEBI" id="CHEBI:57980"/>
        <dbReference type="EC" id="2.6.1.9"/>
    </reaction>
</comment>
<dbReference type="Gene3D" id="3.40.640.10">
    <property type="entry name" value="Type I PLP-dependent aspartate aminotransferase-like (Major domain)"/>
    <property type="match status" value="1"/>
</dbReference>
<evidence type="ECO:0000256" key="3">
    <source>
        <dbReference type="ARBA" id="ARBA00012748"/>
    </source>
</evidence>
<keyword evidence="8" id="KW-0368">Histidine biosynthesis</keyword>
<evidence type="ECO:0000256" key="7">
    <source>
        <dbReference type="ARBA" id="ARBA00022898"/>
    </source>
</evidence>
<dbReference type="Pfam" id="PF00155">
    <property type="entry name" value="Aminotran_1_2"/>
    <property type="match status" value="1"/>
</dbReference>
<dbReference type="PANTHER" id="PTHR43643:SF6">
    <property type="entry name" value="HISTIDINOL-PHOSPHATE AMINOTRANSFERASE"/>
    <property type="match status" value="1"/>
</dbReference>
<dbReference type="Gene3D" id="3.90.1150.10">
    <property type="entry name" value="Aspartate Aminotransferase, domain 1"/>
    <property type="match status" value="1"/>
</dbReference>
<dbReference type="SUPFAM" id="SSF53383">
    <property type="entry name" value="PLP-dependent transferases"/>
    <property type="match status" value="1"/>
</dbReference>
<accession>A0ABU9CPU0</accession>
<evidence type="ECO:0000256" key="1">
    <source>
        <dbReference type="ARBA" id="ARBA00005011"/>
    </source>
</evidence>
<comment type="similarity">
    <text evidence="2">Belongs to the class-II pyridoxal-phosphate-dependent aminotransferase family. Histidinol-phosphate aminotransferase subfamily.</text>
</comment>
<feature type="domain" description="Aminotransferase class I/classII large" evidence="11">
    <location>
        <begin position="29"/>
        <end position="347"/>
    </location>
</feature>
<dbReference type="InterPro" id="IPR015421">
    <property type="entry name" value="PyrdxlP-dep_Trfase_major"/>
</dbReference>
<protein>
    <recommendedName>
        <fullName evidence="3">histidinol-phosphate transaminase</fullName>
        <ecNumber evidence="3">2.6.1.9</ecNumber>
    </recommendedName>
</protein>
<evidence type="ECO:0000313" key="13">
    <source>
        <dbReference type="Proteomes" id="UP001365405"/>
    </source>
</evidence>
<evidence type="ECO:0000313" key="12">
    <source>
        <dbReference type="EMBL" id="MEK8052562.1"/>
    </source>
</evidence>
<sequence>MSPSLKTELTARVHGGPDGHTTARVDASTNVNPLGPAPQALAAVAQARRQQYPDPHYGALRVRLAALQGVDAARIAVTAGGSEGIFRLTLAARLCGIAQVAAPQPGYGDYAAAALAAGLPLRPWRDTAELLALAGSAVPTLLWVNDPANPSGAALDAAVWQALADALSPGVHLALDLAYAPLHLHGGHRLPPAIARRAWQVGTPNKALGLPGVRAGWLQAPAGALGSPSGDAFGDASAALWQRVQALAPSWVLSAEGEALLGAWCEPATQAWLTRGLPTLAAWRAGLVAELTARGWQLAPGVSTFVLGRPPGAAEGVIARLRLLRGQGMALRDCSSFGLPGWVRVGLRSPADQALWLAAWDAAAECGAPNDASHALETPR</sequence>
<comment type="caution">
    <text evidence="12">The sequence shown here is derived from an EMBL/GenBank/DDBJ whole genome shotgun (WGS) entry which is preliminary data.</text>
</comment>
<keyword evidence="5" id="KW-0028">Amino-acid biosynthesis</keyword>
<dbReference type="InterPro" id="IPR015424">
    <property type="entry name" value="PyrdxlP-dep_Trfase"/>
</dbReference>
<evidence type="ECO:0000256" key="6">
    <source>
        <dbReference type="ARBA" id="ARBA00022679"/>
    </source>
</evidence>
<feature type="region of interest" description="Disordered" evidence="10">
    <location>
        <begin position="1"/>
        <end position="23"/>
    </location>
</feature>
<reference evidence="12 13" key="1">
    <citation type="submission" date="2024-04" db="EMBL/GenBank/DDBJ databases">
        <title>Novel species of the genus Ideonella isolated from streams.</title>
        <authorList>
            <person name="Lu H."/>
        </authorList>
    </citation>
    <scope>NUCLEOTIDE SEQUENCE [LARGE SCALE GENOMIC DNA]</scope>
    <source>
        <strain evidence="12 13">DXS22W</strain>
    </source>
</reference>
<dbReference type="EMBL" id="JBBUTH010000009">
    <property type="protein sequence ID" value="MEK8052562.1"/>
    <property type="molecule type" value="Genomic_DNA"/>
</dbReference>
<feature type="compositionally biased region" description="Basic and acidic residues" evidence="10">
    <location>
        <begin position="9"/>
        <end position="23"/>
    </location>
</feature>
<evidence type="ECO:0000256" key="8">
    <source>
        <dbReference type="ARBA" id="ARBA00023102"/>
    </source>
</evidence>
<dbReference type="InterPro" id="IPR004839">
    <property type="entry name" value="Aminotransferase_I/II_large"/>
</dbReference>
<evidence type="ECO:0000256" key="10">
    <source>
        <dbReference type="SAM" id="MobiDB-lite"/>
    </source>
</evidence>
<evidence type="ECO:0000256" key="5">
    <source>
        <dbReference type="ARBA" id="ARBA00022605"/>
    </source>
</evidence>
<dbReference type="InterPro" id="IPR015422">
    <property type="entry name" value="PyrdxlP-dep_Trfase_small"/>
</dbReference>
<name>A0ABU9CPU0_9BURK</name>
<dbReference type="CDD" id="cd00609">
    <property type="entry name" value="AAT_like"/>
    <property type="match status" value="1"/>
</dbReference>
<organism evidence="12 13">
    <name type="scientific">Pseudaquabacterium inlustre</name>
    <dbReference type="NCBI Taxonomy" id="2984192"/>
    <lineage>
        <taxon>Bacteria</taxon>
        <taxon>Pseudomonadati</taxon>
        <taxon>Pseudomonadota</taxon>
        <taxon>Betaproteobacteria</taxon>
        <taxon>Burkholderiales</taxon>
        <taxon>Sphaerotilaceae</taxon>
        <taxon>Pseudaquabacterium</taxon>
    </lineage>
</organism>
<dbReference type="RefSeq" id="WP_341412266.1">
    <property type="nucleotide sequence ID" value="NZ_JBBUTH010000009.1"/>
</dbReference>
<evidence type="ECO:0000256" key="4">
    <source>
        <dbReference type="ARBA" id="ARBA00022576"/>
    </source>
</evidence>
<dbReference type="GO" id="GO:0008483">
    <property type="term" value="F:transaminase activity"/>
    <property type="evidence" value="ECO:0007669"/>
    <property type="project" value="UniProtKB-KW"/>
</dbReference>
<dbReference type="PANTHER" id="PTHR43643">
    <property type="entry name" value="HISTIDINOL-PHOSPHATE AMINOTRANSFERASE 2"/>
    <property type="match status" value="1"/>
</dbReference>
<gene>
    <name evidence="12" type="ORF">AACH10_20085</name>
</gene>
<proteinExistence type="inferred from homology"/>
<comment type="pathway">
    <text evidence="1">Amino-acid biosynthesis; L-histidine biosynthesis; L-histidine from 5-phospho-alpha-D-ribose 1-diphosphate: step 7/9.</text>
</comment>
<evidence type="ECO:0000256" key="9">
    <source>
        <dbReference type="ARBA" id="ARBA00047481"/>
    </source>
</evidence>